<feature type="transmembrane region" description="Helical" evidence="1">
    <location>
        <begin position="20"/>
        <end position="38"/>
    </location>
</feature>
<dbReference type="RefSeq" id="WP_148596023.1">
    <property type="nucleotide sequence ID" value="NZ_CP042997.1"/>
</dbReference>
<keyword evidence="1" id="KW-1133">Transmembrane helix</keyword>
<evidence type="ECO:0000313" key="2">
    <source>
        <dbReference type="EMBL" id="QEH36325.1"/>
    </source>
</evidence>
<feature type="transmembrane region" description="Helical" evidence="1">
    <location>
        <begin position="74"/>
        <end position="95"/>
    </location>
</feature>
<keyword evidence="1" id="KW-0812">Transmembrane</keyword>
<dbReference type="EMBL" id="CP042997">
    <property type="protein sequence ID" value="QEH36325.1"/>
    <property type="molecule type" value="Genomic_DNA"/>
</dbReference>
<gene>
    <name evidence="2" type="ORF">OJF2_48860</name>
</gene>
<name>A0A5B9W8B9_9BACT</name>
<proteinExistence type="predicted"/>
<dbReference type="OrthoDB" id="284224at2"/>
<keyword evidence="1" id="KW-0472">Membrane</keyword>
<feature type="transmembrane region" description="Helical" evidence="1">
    <location>
        <begin position="101"/>
        <end position="123"/>
    </location>
</feature>
<evidence type="ECO:0000256" key="1">
    <source>
        <dbReference type="SAM" id="Phobius"/>
    </source>
</evidence>
<reference evidence="2 3" key="1">
    <citation type="submission" date="2019-08" db="EMBL/GenBank/DDBJ databases">
        <title>Deep-cultivation of Planctomycetes and their phenomic and genomic characterization uncovers novel biology.</title>
        <authorList>
            <person name="Wiegand S."/>
            <person name="Jogler M."/>
            <person name="Boedeker C."/>
            <person name="Pinto D."/>
            <person name="Vollmers J."/>
            <person name="Rivas-Marin E."/>
            <person name="Kohn T."/>
            <person name="Peeters S.H."/>
            <person name="Heuer A."/>
            <person name="Rast P."/>
            <person name="Oberbeckmann S."/>
            <person name="Bunk B."/>
            <person name="Jeske O."/>
            <person name="Meyerdierks A."/>
            <person name="Storesund J.E."/>
            <person name="Kallscheuer N."/>
            <person name="Luecker S."/>
            <person name="Lage O.M."/>
            <person name="Pohl T."/>
            <person name="Merkel B.J."/>
            <person name="Hornburger P."/>
            <person name="Mueller R.-W."/>
            <person name="Bruemmer F."/>
            <person name="Labrenz M."/>
            <person name="Spormann A.M."/>
            <person name="Op den Camp H."/>
            <person name="Overmann J."/>
            <person name="Amann R."/>
            <person name="Jetten M.S.M."/>
            <person name="Mascher T."/>
            <person name="Medema M.H."/>
            <person name="Devos D.P."/>
            <person name="Kaster A.-K."/>
            <person name="Ovreas L."/>
            <person name="Rohde M."/>
            <person name="Galperin M.Y."/>
            <person name="Jogler C."/>
        </authorList>
    </citation>
    <scope>NUCLEOTIDE SEQUENCE [LARGE SCALE GENOMIC DNA]</scope>
    <source>
        <strain evidence="2 3">OJF2</strain>
    </source>
</reference>
<feature type="transmembrane region" description="Helical" evidence="1">
    <location>
        <begin position="144"/>
        <end position="166"/>
    </location>
</feature>
<dbReference type="Proteomes" id="UP000324233">
    <property type="component" value="Chromosome"/>
</dbReference>
<keyword evidence="3" id="KW-1185">Reference proteome</keyword>
<dbReference type="AlphaFoldDB" id="A0A5B9W8B9"/>
<sequence length="258" mass="27160">MGPPSPLRTAAAGAPARVQFPLWVIMLLIATVAIGIAAPPLGVVALGMAPTAAAYAGSAFLVRTGRLRLAKQLALGLGLGFNGLFIASTLIPIGLEFQPAFYVGYFVAALPLIFGFGSAWATLERRHGEDSRHSPSPPWLTMGVLLGVPLFTLTTLWPLHAFFLMARPAMDRMADQAAAGPWGALSMPAWIGPFRVVATRMSSDADGVALITDPHPAGPAGFVRLRPGDKTGAGGRPIIAGDRLLVPLWGGWSYRMED</sequence>
<dbReference type="KEGG" id="agv:OJF2_48860"/>
<protein>
    <submittedName>
        <fullName evidence="2">Uncharacterized protein</fullName>
    </submittedName>
</protein>
<evidence type="ECO:0000313" key="3">
    <source>
        <dbReference type="Proteomes" id="UP000324233"/>
    </source>
</evidence>
<organism evidence="2 3">
    <name type="scientific">Aquisphaera giovannonii</name>
    <dbReference type="NCBI Taxonomy" id="406548"/>
    <lineage>
        <taxon>Bacteria</taxon>
        <taxon>Pseudomonadati</taxon>
        <taxon>Planctomycetota</taxon>
        <taxon>Planctomycetia</taxon>
        <taxon>Isosphaerales</taxon>
        <taxon>Isosphaeraceae</taxon>
        <taxon>Aquisphaera</taxon>
    </lineage>
</organism>
<accession>A0A5B9W8B9</accession>